<gene>
    <name evidence="2" type="ORF">QO010_000980</name>
</gene>
<dbReference type="PIRSF" id="PIRSF031679">
    <property type="entry name" value="Mtase_Alr7345_prd"/>
    <property type="match status" value="1"/>
</dbReference>
<dbReference type="PROSITE" id="PS51257">
    <property type="entry name" value="PROKAR_LIPOPROTEIN"/>
    <property type="match status" value="1"/>
</dbReference>
<dbReference type="GO" id="GO:0008168">
    <property type="term" value="F:methyltransferase activity"/>
    <property type="evidence" value="ECO:0007669"/>
    <property type="project" value="UniProtKB-KW"/>
</dbReference>
<dbReference type="SUPFAM" id="SSF53335">
    <property type="entry name" value="S-adenosyl-L-methionine-dependent methyltransferases"/>
    <property type="match status" value="1"/>
</dbReference>
<dbReference type="Gene3D" id="3.40.50.150">
    <property type="entry name" value="Vaccinia Virus protein VP39"/>
    <property type="match status" value="1"/>
</dbReference>
<keyword evidence="1" id="KW-0732">Signal</keyword>
<comment type="caution">
    <text evidence="2">The sequence shown here is derived from an EMBL/GenBank/DDBJ whole genome shotgun (WGS) entry which is preliminary data.</text>
</comment>
<name>A0ABU0IQK4_9CAUL</name>
<dbReference type="Proteomes" id="UP001228905">
    <property type="component" value="Unassembled WGS sequence"/>
</dbReference>
<organism evidence="2 3">
    <name type="scientific">Caulobacter ginsengisoli</name>
    <dbReference type="NCBI Taxonomy" id="400775"/>
    <lineage>
        <taxon>Bacteria</taxon>
        <taxon>Pseudomonadati</taxon>
        <taxon>Pseudomonadota</taxon>
        <taxon>Alphaproteobacteria</taxon>
        <taxon>Caulobacterales</taxon>
        <taxon>Caulobacteraceae</taxon>
        <taxon>Caulobacter</taxon>
    </lineage>
</organism>
<dbReference type="GO" id="GO:0032259">
    <property type="term" value="P:methylation"/>
    <property type="evidence" value="ECO:0007669"/>
    <property type="project" value="UniProtKB-KW"/>
</dbReference>
<proteinExistence type="predicted"/>
<dbReference type="RefSeq" id="WP_307346748.1">
    <property type="nucleotide sequence ID" value="NZ_JAUSVS010000001.1"/>
</dbReference>
<dbReference type="InterPro" id="IPR016980">
    <property type="entry name" value="S-AdoMet-dep_MeTrfase_Alr7345"/>
</dbReference>
<accession>A0ABU0IQK4</accession>
<evidence type="ECO:0000256" key="1">
    <source>
        <dbReference type="SAM" id="SignalP"/>
    </source>
</evidence>
<evidence type="ECO:0000313" key="3">
    <source>
        <dbReference type="Proteomes" id="UP001228905"/>
    </source>
</evidence>
<sequence>MRFGLAATLAACVALTACATVPPPPPPPPEASIAVPPYVAAALADPGRPKADRDRDGARKPGEVIAWAGVKPGMKVADLIPGGGYFTRIFSKVVGPKGHVYAYVPDELTKLAKRPPAVKAITDDPNYKNVSLVLRLLSQFAAPEKLDVVWTAQNYHDMHDSFMGPADLSVVNRAIFASLKPGGVYIVIDHAAQPGSGLRDTETLHRIDAETVKKEVLAAGFIFEGETKVLRNPKDDKSLKVFDPKVRGETDQFVYKFRKPRSAR</sequence>
<protein>
    <submittedName>
        <fullName evidence="2">Methyltransferase</fullName>
    </submittedName>
</protein>
<feature type="chain" id="PRO_5045802851" evidence="1">
    <location>
        <begin position="20"/>
        <end position="264"/>
    </location>
</feature>
<reference evidence="2 3" key="1">
    <citation type="submission" date="2023-07" db="EMBL/GenBank/DDBJ databases">
        <title>Genomic Encyclopedia of Type Strains, Phase IV (KMG-IV): sequencing the most valuable type-strain genomes for metagenomic binning, comparative biology and taxonomic classification.</title>
        <authorList>
            <person name="Goeker M."/>
        </authorList>
    </citation>
    <scope>NUCLEOTIDE SEQUENCE [LARGE SCALE GENOMIC DNA]</scope>
    <source>
        <strain evidence="2 3">DSM 18695</strain>
    </source>
</reference>
<evidence type="ECO:0000313" key="2">
    <source>
        <dbReference type="EMBL" id="MDQ0463232.1"/>
    </source>
</evidence>
<keyword evidence="2" id="KW-0489">Methyltransferase</keyword>
<dbReference type="EMBL" id="JAUSVS010000001">
    <property type="protein sequence ID" value="MDQ0463232.1"/>
    <property type="molecule type" value="Genomic_DNA"/>
</dbReference>
<feature type="signal peptide" evidence="1">
    <location>
        <begin position="1"/>
        <end position="19"/>
    </location>
</feature>
<keyword evidence="2" id="KW-0808">Transferase</keyword>
<dbReference type="InterPro" id="IPR029063">
    <property type="entry name" value="SAM-dependent_MTases_sf"/>
</dbReference>
<keyword evidence="3" id="KW-1185">Reference proteome</keyword>